<name>A0A9P1CHZ7_9DINO</name>
<accession>A0A9P1CHZ7</accession>
<proteinExistence type="predicted"/>
<comment type="caution">
    <text evidence="1">The sequence shown here is derived from an EMBL/GenBank/DDBJ whole genome shotgun (WGS) entry which is preliminary data.</text>
</comment>
<evidence type="ECO:0000313" key="2">
    <source>
        <dbReference type="EMBL" id="CAL4779068.1"/>
    </source>
</evidence>
<organism evidence="1">
    <name type="scientific">Cladocopium goreaui</name>
    <dbReference type="NCBI Taxonomy" id="2562237"/>
    <lineage>
        <taxon>Eukaryota</taxon>
        <taxon>Sar</taxon>
        <taxon>Alveolata</taxon>
        <taxon>Dinophyceae</taxon>
        <taxon>Suessiales</taxon>
        <taxon>Symbiodiniaceae</taxon>
        <taxon>Cladocopium</taxon>
    </lineage>
</organism>
<evidence type="ECO:0000313" key="3">
    <source>
        <dbReference type="Proteomes" id="UP001152797"/>
    </source>
</evidence>
<dbReference type="OrthoDB" id="429208at2759"/>
<dbReference type="EMBL" id="CAMXCT010001627">
    <property type="protein sequence ID" value="CAI3991756.1"/>
    <property type="molecule type" value="Genomic_DNA"/>
</dbReference>
<dbReference type="EMBL" id="CAMXCT020001627">
    <property type="protein sequence ID" value="CAL1145131.1"/>
    <property type="molecule type" value="Genomic_DNA"/>
</dbReference>
<protein>
    <submittedName>
        <fullName evidence="1">Uncharacterized protein</fullName>
    </submittedName>
</protein>
<dbReference type="AlphaFoldDB" id="A0A9P1CHZ7"/>
<reference evidence="1" key="1">
    <citation type="submission" date="2022-10" db="EMBL/GenBank/DDBJ databases">
        <authorList>
            <person name="Chen Y."/>
            <person name="Dougan E. K."/>
            <person name="Chan C."/>
            <person name="Rhodes N."/>
            <person name="Thang M."/>
        </authorList>
    </citation>
    <scope>NUCLEOTIDE SEQUENCE</scope>
</reference>
<sequence>MKAADPGFEHSRLPFLLAKGQSVQDYLVAHQDRSKNAHAKSIRAAFVSWSEDLHSDQAQFMAEKLKAEKESSKIRSNLIRQLEEILQGKVDCHQRAWSVVDSFLKTTMTIFGGKIGEAESTLMPEVRSWVRSMTQELGPSPDGTAVILIINLPGMGILGASAKSFLLSFVTNMLADFPENSVALLVHSNRASQQEGRKDLGMKERGLRIRPLTWVFDPDSIYGKRDGTIQGLAMVRKGARSLFHNTKGWKQGCVHGVKMVSRQDMFKPDTPGRSSSFPHLGRAFTDVQEMKQAAAGTDFVRKTIESFLPATAKSVVLVDVMAYDGAPALAALEEHSDGRPIACGTIAIDNSGQELLNRIANTTYERCRNGSLTLPAFPNFEPHIQALKNHAPVAENKTYKVTSQVHDRLVILEALASKWLGEESTSDEAKAMIDAHNKEYNPTGDMLSESRADDCEVQEPPAKKIKVEKYDGEDLSKLPKQNLLSINNTCDLVVGGEEGGDFLYIVSRGTNQFFDKRELPPECADATSDPDGRWFSFSVTDQTFVIMESKQCPEHVRGIENMDKPATLVSIMSDLEDHGEVKLEVSHHQKVDGGWKTTKPICFVLDELQAEKKKPKKAKKAGVTSKNFGAYINISKLKSVPSVVLAWRCRSLASNTNDVYVPQLSS</sequence>
<gene>
    <name evidence="1" type="ORF">C1SCF055_LOCUS18637</name>
</gene>
<keyword evidence="3" id="KW-1185">Reference proteome</keyword>
<dbReference type="EMBL" id="CAMXCT030001627">
    <property type="protein sequence ID" value="CAL4779068.1"/>
    <property type="molecule type" value="Genomic_DNA"/>
</dbReference>
<evidence type="ECO:0000313" key="1">
    <source>
        <dbReference type="EMBL" id="CAI3991756.1"/>
    </source>
</evidence>
<reference evidence="2 3" key="2">
    <citation type="submission" date="2024-05" db="EMBL/GenBank/DDBJ databases">
        <authorList>
            <person name="Chen Y."/>
            <person name="Shah S."/>
            <person name="Dougan E. K."/>
            <person name="Thang M."/>
            <person name="Chan C."/>
        </authorList>
    </citation>
    <scope>NUCLEOTIDE SEQUENCE [LARGE SCALE GENOMIC DNA]</scope>
</reference>
<dbReference type="Proteomes" id="UP001152797">
    <property type="component" value="Unassembled WGS sequence"/>
</dbReference>